<evidence type="ECO:0000256" key="8">
    <source>
        <dbReference type="SAM" id="MobiDB-lite"/>
    </source>
</evidence>
<dbReference type="GO" id="GO:0009507">
    <property type="term" value="C:chloroplast"/>
    <property type="evidence" value="ECO:0007669"/>
    <property type="project" value="UniProtKB-SubCell"/>
</dbReference>
<organism evidence="9">
    <name type="scientific">Pseudictyota dubia</name>
    <dbReference type="NCBI Taxonomy" id="2749911"/>
    <lineage>
        <taxon>Eukaryota</taxon>
        <taxon>Sar</taxon>
        <taxon>Stramenopiles</taxon>
        <taxon>Ochrophyta</taxon>
        <taxon>Bacillariophyta</taxon>
        <taxon>Mediophyceae</taxon>
        <taxon>Biddulphiophycidae</taxon>
        <taxon>Eupodiscales</taxon>
        <taxon>Odontellaceae</taxon>
        <taxon>Pseudictyota</taxon>
    </lineage>
</organism>
<keyword evidence="4" id="KW-0934">Plastid</keyword>
<dbReference type="SUPFAM" id="SSF50104">
    <property type="entry name" value="Translation proteins SH3-like domain"/>
    <property type="match status" value="1"/>
</dbReference>
<dbReference type="InterPro" id="IPR008991">
    <property type="entry name" value="Translation_prot_SH3-like_sf"/>
</dbReference>
<feature type="region of interest" description="Disordered" evidence="8">
    <location>
        <begin position="1"/>
        <end position="20"/>
    </location>
</feature>
<evidence type="ECO:0000256" key="4">
    <source>
        <dbReference type="ARBA" id="ARBA00022640"/>
    </source>
</evidence>
<sequence>MIRTITSRINGGVPPGRLVASSLSTMPTISSPYTRRDGANKGVPREDMPFHHFYAEKPKLKFKSPRKRANILFQEINQEAVQRDRDAKPELFDVPFRPGDAIEFTKVVSGGVNSDKVEKQRGVVLGIRKRGLGTMVTIRDVVFGTVIERDVPMHSPLVKDVKVLEENFVKKGKKIKRAKLYYLRDRKDEMCRVSKW</sequence>
<evidence type="ECO:0000256" key="7">
    <source>
        <dbReference type="ARBA" id="ARBA00035376"/>
    </source>
</evidence>
<dbReference type="GO" id="GO:0006412">
    <property type="term" value="P:translation"/>
    <property type="evidence" value="ECO:0007669"/>
    <property type="project" value="InterPro"/>
</dbReference>
<dbReference type="PANTHER" id="PTHR15680:SF9">
    <property type="entry name" value="LARGE RIBOSOMAL SUBUNIT PROTEIN BL19M"/>
    <property type="match status" value="1"/>
</dbReference>
<keyword evidence="5" id="KW-0689">Ribosomal protein</keyword>
<accession>A0A7R9WGQ2</accession>
<dbReference type="InterPro" id="IPR038657">
    <property type="entry name" value="Ribosomal_bL19_sf"/>
</dbReference>
<dbReference type="GO" id="GO:0003735">
    <property type="term" value="F:structural constituent of ribosome"/>
    <property type="evidence" value="ECO:0007669"/>
    <property type="project" value="InterPro"/>
</dbReference>
<evidence type="ECO:0000256" key="1">
    <source>
        <dbReference type="ARBA" id="ARBA00004229"/>
    </source>
</evidence>
<proteinExistence type="inferred from homology"/>
<keyword evidence="6" id="KW-0687">Ribonucleoprotein</keyword>
<evidence type="ECO:0000256" key="2">
    <source>
        <dbReference type="ARBA" id="ARBA00005781"/>
    </source>
</evidence>
<evidence type="ECO:0000256" key="6">
    <source>
        <dbReference type="ARBA" id="ARBA00023274"/>
    </source>
</evidence>
<dbReference type="InterPro" id="IPR001857">
    <property type="entry name" value="Ribosomal_bL19"/>
</dbReference>
<protein>
    <recommendedName>
        <fullName evidence="7">50S ribosomal protein L19, chloroplastic</fullName>
    </recommendedName>
</protein>
<comment type="subcellular location">
    <subcellularLocation>
        <location evidence="1">Plastid</location>
        <location evidence="1">Chloroplast</location>
    </subcellularLocation>
</comment>
<dbReference type="Pfam" id="PF01245">
    <property type="entry name" value="Ribosomal_L19"/>
    <property type="match status" value="1"/>
</dbReference>
<dbReference type="EMBL" id="HBED01042355">
    <property type="protein sequence ID" value="CAD8322884.1"/>
    <property type="molecule type" value="Transcribed_RNA"/>
</dbReference>
<evidence type="ECO:0000256" key="3">
    <source>
        <dbReference type="ARBA" id="ARBA00022528"/>
    </source>
</evidence>
<dbReference type="AlphaFoldDB" id="A0A7R9WGQ2"/>
<name>A0A7R9WGQ2_9STRA</name>
<evidence type="ECO:0000313" key="9">
    <source>
        <dbReference type="EMBL" id="CAD8322884.1"/>
    </source>
</evidence>
<evidence type="ECO:0000256" key="5">
    <source>
        <dbReference type="ARBA" id="ARBA00022980"/>
    </source>
</evidence>
<gene>
    <name evidence="9" type="ORF">TDUB1175_LOCUS21302</name>
</gene>
<reference evidence="9" key="1">
    <citation type="submission" date="2021-01" db="EMBL/GenBank/DDBJ databases">
        <authorList>
            <person name="Corre E."/>
            <person name="Pelletier E."/>
            <person name="Niang G."/>
            <person name="Scheremetjew M."/>
            <person name="Finn R."/>
            <person name="Kale V."/>
            <person name="Holt S."/>
            <person name="Cochrane G."/>
            <person name="Meng A."/>
            <person name="Brown T."/>
            <person name="Cohen L."/>
        </authorList>
    </citation>
    <scope>NUCLEOTIDE SEQUENCE</scope>
    <source>
        <strain evidence="9">CCMP147</strain>
    </source>
</reference>
<comment type="similarity">
    <text evidence="2">Belongs to the bacterial ribosomal protein bL19 family.</text>
</comment>
<dbReference type="PRINTS" id="PR00061">
    <property type="entry name" value="RIBOSOMALL19"/>
</dbReference>
<dbReference type="PANTHER" id="PTHR15680">
    <property type="entry name" value="RIBOSOMAL PROTEIN L19"/>
    <property type="match status" value="1"/>
</dbReference>
<keyword evidence="3" id="KW-0150">Chloroplast</keyword>
<dbReference type="GO" id="GO:0005762">
    <property type="term" value="C:mitochondrial large ribosomal subunit"/>
    <property type="evidence" value="ECO:0007669"/>
    <property type="project" value="TreeGrafter"/>
</dbReference>
<dbReference type="Gene3D" id="2.30.30.790">
    <property type="match status" value="1"/>
</dbReference>